<dbReference type="AlphaFoldDB" id="A0A3N4L5E5"/>
<evidence type="ECO:0000313" key="1">
    <source>
        <dbReference type="EMBL" id="RPB18134.1"/>
    </source>
</evidence>
<dbReference type="InParanoid" id="A0A3N4L5E5"/>
<keyword evidence="2" id="KW-1185">Reference proteome</keyword>
<reference evidence="1 2" key="1">
    <citation type="journal article" date="2018" name="Nat. Ecol. Evol.">
        <title>Pezizomycetes genomes reveal the molecular basis of ectomycorrhizal truffle lifestyle.</title>
        <authorList>
            <person name="Murat C."/>
            <person name="Payen T."/>
            <person name="Noel B."/>
            <person name="Kuo A."/>
            <person name="Morin E."/>
            <person name="Chen J."/>
            <person name="Kohler A."/>
            <person name="Krizsan K."/>
            <person name="Balestrini R."/>
            <person name="Da Silva C."/>
            <person name="Montanini B."/>
            <person name="Hainaut M."/>
            <person name="Levati E."/>
            <person name="Barry K.W."/>
            <person name="Belfiori B."/>
            <person name="Cichocki N."/>
            <person name="Clum A."/>
            <person name="Dockter R.B."/>
            <person name="Fauchery L."/>
            <person name="Guy J."/>
            <person name="Iotti M."/>
            <person name="Le Tacon F."/>
            <person name="Lindquist E.A."/>
            <person name="Lipzen A."/>
            <person name="Malagnac F."/>
            <person name="Mello A."/>
            <person name="Molinier V."/>
            <person name="Miyauchi S."/>
            <person name="Poulain J."/>
            <person name="Riccioni C."/>
            <person name="Rubini A."/>
            <person name="Sitrit Y."/>
            <person name="Splivallo R."/>
            <person name="Traeger S."/>
            <person name="Wang M."/>
            <person name="Zifcakova L."/>
            <person name="Wipf D."/>
            <person name="Zambonelli A."/>
            <person name="Paolocci F."/>
            <person name="Nowrousian M."/>
            <person name="Ottonello S."/>
            <person name="Baldrian P."/>
            <person name="Spatafora J.W."/>
            <person name="Henrissat B."/>
            <person name="Nagy L.G."/>
            <person name="Aury J.M."/>
            <person name="Wincker P."/>
            <person name="Grigoriev I.V."/>
            <person name="Bonfante P."/>
            <person name="Martin F.M."/>
        </authorList>
    </citation>
    <scope>NUCLEOTIDE SEQUENCE [LARGE SCALE GENOMIC DNA]</scope>
    <source>
        <strain evidence="1 2">ATCC MYA-4762</strain>
    </source>
</reference>
<accession>A0A3N4L5E5</accession>
<organism evidence="1 2">
    <name type="scientific">Terfezia boudieri ATCC MYA-4762</name>
    <dbReference type="NCBI Taxonomy" id="1051890"/>
    <lineage>
        <taxon>Eukaryota</taxon>
        <taxon>Fungi</taxon>
        <taxon>Dikarya</taxon>
        <taxon>Ascomycota</taxon>
        <taxon>Pezizomycotina</taxon>
        <taxon>Pezizomycetes</taxon>
        <taxon>Pezizales</taxon>
        <taxon>Pezizaceae</taxon>
        <taxon>Terfezia</taxon>
    </lineage>
</organism>
<protein>
    <submittedName>
        <fullName evidence="1">Uncharacterized protein</fullName>
    </submittedName>
</protein>
<sequence>MYRDSAHRNNWLAYQECSDLHTSAIFSDWLKFRVDPTSIRLGLFMSLQYTWVGNQRVNHDYPQHVWAAGLRQAPGGVRGKELILWDNDWDRKRVDLVAANKRLSVNYRLIGGQRALYKYLKGTTQGRLNIYKIWIAGNGEREQCLSNSVAWLEHILQTGGLDGDLAALGFCNLCK</sequence>
<gene>
    <name evidence="1" type="ORF">L211DRAFT_854417</name>
</gene>
<proteinExistence type="predicted"/>
<dbReference type="Proteomes" id="UP000267821">
    <property type="component" value="Unassembled WGS sequence"/>
</dbReference>
<dbReference type="EMBL" id="ML121688">
    <property type="protein sequence ID" value="RPB18134.1"/>
    <property type="molecule type" value="Genomic_DNA"/>
</dbReference>
<name>A0A3N4L5E5_9PEZI</name>
<evidence type="ECO:0000313" key="2">
    <source>
        <dbReference type="Proteomes" id="UP000267821"/>
    </source>
</evidence>